<protein>
    <submittedName>
        <fullName evidence="1">Uncharacterized protein</fullName>
    </submittedName>
</protein>
<organism evidence="1">
    <name type="scientific">Anguilla anguilla</name>
    <name type="common">European freshwater eel</name>
    <name type="synonym">Muraena anguilla</name>
    <dbReference type="NCBI Taxonomy" id="7936"/>
    <lineage>
        <taxon>Eukaryota</taxon>
        <taxon>Metazoa</taxon>
        <taxon>Chordata</taxon>
        <taxon>Craniata</taxon>
        <taxon>Vertebrata</taxon>
        <taxon>Euteleostomi</taxon>
        <taxon>Actinopterygii</taxon>
        <taxon>Neopterygii</taxon>
        <taxon>Teleostei</taxon>
        <taxon>Anguilliformes</taxon>
        <taxon>Anguillidae</taxon>
        <taxon>Anguilla</taxon>
    </lineage>
</organism>
<accession>A0A0E9UZW0</accession>
<name>A0A0E9UZW0_ANGAN</name>
<dbReference type="AlphaFoldDB" id="A0A0E9UZW0"/>
<sequence length="25" mass="3094">MTRNNSGDPLIQLERLQRSKWHHYL</sequence>
<dbReference type="EMBL" id="GBXM01037306">
    <property type="protein sequence ID" value="JAH71271.1"/>
    <property type="molecule type" value="Transcribed_RNA"/>
</dbReference>
<proteinExistence type="predicted"/>
<evidence type="ECO:0000313" key="1">
    <source>
        <dbReference type="EMBL" id="JAH71271.1"/>
    </source>
</evidence>
<reference evidence="1" key="2">
    <citation type="journal article" date="2015" name="Fish Shellfish Immunol.">
        <title>Early steps in the European eel (Anguilla anguilla)-Vibrio vulnificus interaction in the gills: Role of the RtxA13 toxin.</title>
        <authorList>
            <person name="Callol A."/>
            <person name="Pajuelo D."/>
            <person name="Ebbesson L."/>
            <person name="Teles M."/>
            <person name="MacKenzie S."/>
            <person name="Amaro C."/>
        </authorList>
    </citation>
    <scope>NUCLEOTIDE SEQUENCE</scope>
</reference>
<reference evidence="1" key="1">
    <citation type="submission" date="2014-11" db="EMBL/GenBank/DDBJ databases">
        <authorList>
            <person name="Amaro Gonzalez C."/>
        </authorList>
    </citation>
    <scope>NUCLEOTIDE SEQUENCE</scope>
</reference>